<name>A0A9P6B3X5_9AGAM</name>
<proteinExistence type="predicted"/>
<dbReference type="PANTHER" id="PTHR33840">
    <property type="match status" value="1"/>
</dbReference>
<dbReference type="OrthoDB" id="3162439at2759"/>
<sequence>MLEKNNTTKQVVYYQAGIGTYVAPGFLTPVGKWVAKTADLALAWYLDDHVKDGYRFLQSTWKPGDRICMFGFSRGAYTARALAGMLYKVGLLPPGMVEQVDFAYSIYMEGRRSNTYKDAFSRMVNIEFIGVWDTVSSVGALYPRVLPFSANNNITKTFRHALALDERRAKFRSNTWHVSRSANKNPHKKIAARCSFYSTTFIRWCLHGVRTKALWMVVRPRMTAAGQDPPGPTDVMEVWFPGCHADVGGGNVSDFMKVDGQIQPRSMLSNIPLRWMIKEIILADAGIIFHPSAMSRFGIDHATLVNEAKEKHKGATIPPASPPVQTKSNVEDFKAPIHDELSMPRLGLIVMWLLWWLLEFLPVPDFNQDQNNRWGFTLRINRGRPRDIPKYSKAKNVNSRYIDGKTGNIPTLFHKSVEHRMKASESETSTWGSLWVNNNQPYKPRVLPTTGEFTFVE</sequence>
<reference evidence="2" key="1">
    <citation type="journal article" date="2020" name="Nat. Commun.">
        <title>Large-scale genome sequencing of mycorrhizal fungi provides insights into the early evolution of symbiotic traits.</title>
        <authorList>
            <person name="Miyauchi S."/>
            <person name="Kiss E."/>
            <person name="Kuo A."/>
            <person name="Drula E."/>
            <person name="Kohler A."/>
            <person name="Sanchez-Garcia M."/>
            <person name="Morin E."/>
            <person name="Andreopoulos B."/>
            <person name="Barry K.W."/>
            <person name="Bonito G."/>
            <person name="Buee M."/>
            <person name="Carver A."/>
            <person name="Chen C."/>
            <person name="Cichocki N."/>
            <person name="Clum A."/>
            <person name="Culley D."/>
            <person name="Crous P.W."/>
            <person name="Fauchery L."/>
            <person name="Girlanda M."/>
            <person name="Hayes R.D."/>
            <person name="Keri Z."/>
            <person name="LaButti K."/>
            <person name="Lipzen A."/>
            <person name="Lombard V."/>
            <person name="Magnuson J."/>
            <person name="Maillard F."/>
            <person name="Murat C."/>
            <person name="Nolan M."/>
            <person name="Ohm R.A."/>
            <person name="Pangilinan J."/>
            <person name="Pereira M.F."/>
            <person name="Perotto S."/>
            <person name="Peter M."/>
            <person name="Pfister S."/>
            <person name="Riley R."/>
            <person name="Sitrit Y."/>
            <person name="Stielow J.B."/>
            <person name="Szollosi G."/>
            <person name="Zifcakova L."/>
            <person name="Stursova M."/>
            <person name="Spatafora J.W."/>
            <person name="Tedersoo L."/>
            <person name="Vaario L.M."/>
            <person name="Yamada A."/>
            <person name="Yan M."/>
            <person name="Wang P."/>
            <person name="Xu J."/>
            <person name="Bruns T."/>
            <person name="Baldrian P."/>
            <person name="Vilgalys R."/>
            <person name="Dunand C."/>
            <person name="Henrissat B."/>
            <person name="Grigoriev I.V."/>
            <person name="Hibbett D."/>
            <person name="Nagy L.G."/>
            <person name="Martin F.M."/>
        </authorList>
    </citation>
    <scope>NUCLEOTIDE SEQUENCE</scope>
    <source>
        <strain evidence="2">UP504</strain>
    </source>
</reference>
<evidence type="ECO:0000259" key="1">
    <source>
        <dbReference type="Pfam" id="PF09994"/>
    </source>
</evidence>
<evidence type="ECO:0000313" key="2">
    <source>
        <dbReference type="EMBL" id="KAF9515851.1"/>
    </source>
</evidence>
<dbReference type="AlphaFoldDB" id="A0A9P6B3X5"/>
<comment type="caution">
    <text evidence="2">The sequence shown here is derived from an EMBL/GenBank/DDBJ whole genome shotgun (WGS) entry which is preliminary data.</text>
</comment>
<feature type="domain" description="T6SS Phospholipase effector Tle1-like catalytic" evidence="1">
    <location>
        <begin position="2"/>
        <end position="279"/>
    </location>
</feature>
<keyword evidence="3" id="KW-1185">Reference proteome</keyword>
<organism evidence="2 3">
    <name type="scientific">Hydnum rufescens UP504</name>
    <dbReference type="NCBI Taxonomy" id="1448309"/>
    <lineage>
        <taxon>Eukaryota</taxon>
        <taxon>Fungi</taxon>
        <taxon>Dikarya</taxon>
        <taxon>Basidiomycota</taxon>
        <taxon>Agaricomycotina</taxon>
        <taxon>Agaricomycetes</taxon>
        <taxon>Cantharellales</taxon>
        <taxon>Hydnaceae</taxon>
        <taxon>Hydnum</taxon>
    </lineage>
</organism>
<gene>
    <name evidence="2" type="ORF">BS47DRAFT_723721</name>
</gene>
<dbReference type="PANTHER" id="PTHR33840:SF2">
    <property type="entry name" value="TLE1 PHOSPHOLIPASE DOMAIN-CONTAINING PROTEIN"/>
    <property type="match status" value="1"/>
</dbReference>
<dbReference type="Pfam" id="PF09994">
    <property type="entry name" value="T6SS_Tle1-like_cat"/>
    <property type="match status" value="1"/>
</dbReference>
<dbReference type="Proteomes" id="UP000886523">
    <property type="component" value="Unassembled WGS sequence"/>
</dbReference>
<accession>A0A9P6B3X5</accession>
<protein>
    <recommendedName>
        <fullName evidence="1">T6SS Phospholipase effector Tle1-like catalytic domain-containing protein</fullName>
    </recommendedName>
</protein>
<dbReference type="InterPro" id="IPR018712">
    <property type="entry name" value="Tle1-like_cat"/>
</dbReference>
<evidence type="ECO:0000313" key="3">
    <source>
        <dbReference type="Proteomes" id="UP000886523"/>
    </source>
</evidence>
<dbReference type="EMBL" id="MU128945">
    <property type="protein sequence ID" value="KAF9515851.1"/>
    <property type="molecule type" value="Genomic_DNA"/>
</dbReference>